<proteinExistence type="predicted"/>
<reference evidence="2 3" key="1">
    <citation type="submission" date="2017-11" db="EMBL/GenBank/DDBJ databases">
        <title>Comparative genomics of Botrytis spp.</title>
        <authorList>
            <person name="Valero-Jimenez C.A."/>
            <person name="Tapia P."/>
            <person name="Veloso J."/>
            <person name="Silva-Moreno E."/>
            <person name="Staats M."/>
            <person name="Valdes J.H."/>
            <person name="Van Kan J.A.L."/>
        </authorList>
    </citation>
    <scope>NUCLEOTIDE SEQUENCE [LARGE SCALE GENOMIC DNA]</scope>
    <source>
        <strain evidence="2 3">MUCL2830</strain>
    </source>
</reference>
<feature type="compositionally biased region" description="Basic and acidic residues" evidence="1">
    <location>
        <begin position="63"/>
        <end position="85"/>
    </location>
</feature>
<dbReference type="EMBL" id="PHWZ01000392">
    <property type="protein sequence ID" value="TEY42350.1"/>
    <property type="molecule type" value="Genomic_DNA"/>
</dbReference>
<dbReference type="AlphaFoldDB" id="A0A4Y8CQN9"/>
<organism evidence="2 3">
    <name type="scientific">Botryotinia calthae</name>
    <dbReference type="NCBI Taxonomy" id="38488"/>
    <lineage>
        <taxon>Eukaryota</taxon>
        <taxon>Fungi</taxon>
        <taxon>Dikarya</taxon>
        <taxon>Ascomycota</taxon>
        <taxon>Pezizomycotina</taxon>
        <taxon>Leotiomycetes</taxon>
        <taxon>Helotiales</taxon>
        <taxon>Sclerotiniaceae</taxon>
        <taxon>Botryotinia</taxon>
    </lineage>
</organism>
<feature type="compositionally biased region" description="Basic and acidic residues" evidence="1">
    <location>
        <begin position="42"/>
        <end position="54"/>
    </location>
</feature>
<gene>
    <name evidence="2" type="ORF">BOTCAL_0393g00090</name>
</gene>
<sequence>MGEMLRLYIGIYIELYATIASASARRSINGRGCMENLPGKRNSRDGEGKEEDISSRYGIPPRRNGDNRPKELLTARKRFWEKQDR</sequence>
<name>A0A4Y8CQN9_9HELO</name>
<feature type="region of interest" description="Disordered" evidence="1">
    <location>
        <begin position="28"/>
        <end position="85"/>
    </location>
</feature>
<comment type="caution">
    <text evidence="2">The sequence shown here is derived from an EMBL/GenBank/DDBJ whole genome shotgun (WGS) entry which is preliminary data.</text>
</comment>
<evidence type="ECO:0000313" key="2">
    <source>
        <dbReference type="EMBL" id="TEY42350.1"/>
    </source>
</evidence>
<evidence type="ECO:0000256" key="1">
    <source>
        <dbReference type="SAM" id="MobiDB-lite"/>
    </source>
</evidence>
<keyword evidence="3" id="KW-1185">Reference proteome</keyword>
<protein>
    <submittedName>
        <fullName evidence="2">Uncharacterized protein</fullName>
    </submittedName>
</protein>
<evidence type="ECO:0000313" key="3">
    <source>
        <dbReference type="Proteomes" id="UP000297299"/>
    </source>
</evidence>
<dbReference type="Proteomes" id="UP000297299">
    <property type="component" value="Unassembled WGS sequence"/>
</dbReference>
<accession>A0A4Y8CQN9</accession>